<dbReference type="Proteomes" id="UP000015105">
    <property type="component" value="Chromosome 5D"/>
</dbReference>
<feature type="compositionally biased region" description="Basic residues" evidence="1">
    <location>
        <begin position="8"/>
        <end position="22"/>
    </location>
</feature>
<keyword evidence="3" id="KW-1185">Reference proteome</keyword>
<organism evidence="2 3">
    <name type="scientific">Aegilops tauschii subsp. strangulata</name>
    <name type="common">Goatgrass</name>
    <dbReference type="NCBI Taxonomy" id="200361"/>
    <lineage>
        <taxon>Eukaryota</taxon>
        <taxon>Viridiplantae</taxon>
        <taxon>Streptophyta</taxon>
        <taxon>Embryophyta</taxon>
        <taxon>Tracheophyta</taxon>
        <taxon>Spermatophyta</taxon>
        <taxon>Magnoliopsida</taxon>
        <taxon>Liliopsida</taxon>
        <taxon>Poales</taxon>
        <taxon>Poaceae</taxon>
        <taxon>BOP clade</taxon>
        <taxon>Pooideae</taxon>
        <taxon>Triticodae</taxon>
        <taxon>Triticeae</taxon>
        <taxon>Triticinae</taxon>
        <taxon>Aegilops</taxon>
    </lineage>
</organism>
<feature type="compositionally biased region" description="Low complexity" evidence="1">
    <location>
        <begin position="63"/>
        <end position="76"/>
    </location>
</feature>
<proteinExistence type="predicted"/>
<dbReference type="Gramene" id="AET5Gv20415700.2">
    <property type="protein sequence ID" value="AET5Gv20415700.2"/>
    <property type="gene ID" value="AET5Gv20415700"/>
</dbReference>
<sequence length="122" mass="13007">ADADPGRCGRRGSRGHRHHRRLGYVARHGSGSPGCRRRRGSTATRSSGPSRDGLGYRRCRVRPSSPGSKSPAASHPQPTSASSYLLGVVVLDRLMTRGMLLAELQKAIQSAGKCSPSPMIDC</sequence>
<reference evidence="2" key="4">
    <citation type="submission" date="2019-03" db="UniProtKB">
        <authorList>
            <consortium name="EnsemblPlants"/>
        </authorList>
    </citation>
    <scope>IDENTIFICATION</scope>
</reference>
<evidence type="ECO:0000313" key="2">
    <source>
        <dbReference type="EnsemblPlants" id="AET5Gv20415700.2"/>
    </source>
</evidence>
<feature type="compositionally biased region" description="Low complexity" evidence="1">
    <location>
        <begin position="41"/>
        <end position="51"/>
    </location>
</feature>
<accession>A0A453KHM9</accession>
<feature type="region of interest" description="Disordered" evidence="1">
    <location>
        <begin position="1"/>
        <end position="82"/>
    </location>
</feature>
<reference evidence="2" key="5">
    <citation type="journal article" date="2021" name="G3 (Bethesda)">
        <title>Aegilops tauschii genome assembly Aet v5.0 features greater sequence contiguity and improved annotation.</title>
        <authorList>
            <person name="Wang L."/>
            <person name="Zhu T."/>
            <person name="Rodriguez J.C."/>
            <person name="Deal K.R."/>
            <person name="Dubcovsky J."/>
            <person name="McGuire P.E."/>
            <person name="Lux T."/>
            <person name="Spannagl M."/>
            <person name="Mayer K.F.X."/>
            <person name="Baldrich P."/>
            <person name="Meyers B.C."/>
            <person name="Huo N."/>
            <person name="Gu Y.Q."/>
            <person name="Zhou H."/>
            <person name="Devos K.M."/>
            <person name="Bennetzen J.L."/>
            <person name="Unver T."/>
            <person name="Budak H."/>
            <person name="Gulick P.J."/>
            <person name="Galiba G."/>
            <person name="Kalapos B."/>
            <person name="Nelson D.R."/>
            <person name="Li P."/>
            <person name="You F.M."/>
            <person name="Luo M.C."/>
            <person name="Dvorak J."/>
        </authorList>
    </citation>
    <scope>NUCLEOTIDE SEQUENCE [LARGE SCALE GENOMIC DNA]</scope>
    <source>
        <strain evidence="2">cv. AL8/78</strain>
    </source>
</reference>
<dbReference type="EnsemblPlants" id="AET5Gv20415700.2">
    <property type="protein sequence ID" value="AET5Gv20415700.2"/>
    <property type="gene ID" value="AET5Gv20415700"/>
</dbReference>
<evidence type="ECO:0000313" key="3">
    <source>
        <dbReference type="Proteomes" id="UP000015105"/>
    </source>
</evidence>
<name>A0A453KHM9_AEGTS</name>
<evidence type="ECO:0000256" key="1">
    <source>
        <dbReference type="SAM" id="MobiDB-lite"/>
    </source>
</evidence>
<reference evidence="2" key="3">
    <citation type="journal article" date="2017" name="Nature">
        <title>Genome sequence of the progenitor of the wheat D genome Aegilops tauschii.</title>
        <authorList>
            <person name="Luo M.C."/>
            <person name="Gu Y.Q."/>
            <person name="Puiu D."/>
            <person name="Wang H."/>
            <person name="Twardziok S.O."/>
            <person name="Deal K.R."/>
            <person name="Huo N."/>
            <person name="Zhu T."/>
            <person name="Wang L."/>
            <person name="Wang Y."/>
            <person name="McGuire P.E."/>
            <person name="Liu S."/>
            <person name="Long H."/>
            <person name="Ramasamy R.K."/>
            <person name="Rodriguez J.C."/>
            <person name="Van S.L."/>
            <person name="Yuan L."/>
            <person name="Wang Z."/>
            <person name="Xia Z."/>
            <person name="Xiao L."/>
            <person name="Anderson O.D."/>
            <person name="Ouyang S."/>
            <person name="Liang Y."/>
            <person name="Zimin A.V."/>
            <person name="Pertea G."/>
            <person name="Qi P."/>
            <person name="Bennetzen J.L."/>
            <person name="Dai X."/>
            <person name="Dawson M.W."/>
            <person name="Muller H.G."/>
            <person name="Kugler K."/>
            <person name="Rivarola-Duarte L."/>
            <person name="Spannagl M."/>
            <person name="Mayer K.F.X."/>
            <person name="Lu F.H."/>
            <person name="Bevan M.W."/>
            <person name="Leroy P."/>
            <person name="Li P."/>
            <person name="You F.M."/>
            <person name="Sun Q."/>
            <person name="Liu Z."/>
            <person name="Lyons E."/>
            <person name="Wicker T."/>
            <person name="Salzberg S.L."/>
            <person name="Devos K.M."/>
            <person name="Dvorak J."/>
        </authorList>
    </citation>
    <scope>NUCLEOTIDE SEQUENCE [LARGE SCALE GENOMIC DNA]</scope>
    <source>
        <strain evidence="2">cv. AL8/78</strain>
    </source>
</reference>
<reference evidence="3" key="2">
    <citation type="journal article" date="2017" name="Nat. Plants">
        <title>The Aegilops tauschii genome reveals multiple impacts of transposons.</title>
        <authorList>
            <person name="Zhao G."/>
            <person name="Zou C."/>
            <person name="Li K."/>
            <person name="Wang K."/>
            <person name="Li T."/>
            <person name="Gao L."/>
            <person name="Zhang X."/>
            <person name="Wang H."/>
            <person name="Yang Z."/>
            <person name="Liu X."/>
            <person name="Jiang W."/>
            <person name="Mao L."/>
            <person name="Kong X."/>
            <person name="Jiao Y."/>
            <person name="Jia J."/>
        </authorList>
    </citation>
    <scope>NUCLEOTIDE SEQUENCE [LARGE SCALE GENOMIC DNA]</scope>
    <source>
        <strain evidence="3">cv. AL8/78</strain>
    </source>
</reference>
<reference evidence="3" key="1">
    <citation type="journal article" date="2014" name="Science">
        <title>Ancient hybridizations among the ancestral genomes of bread wheat.</title>
        <authorList>
            <consortium name="International Wheat Genome Sequencing Consortium,"/>
            <person name="Marcussen T."/>
            <person name="Sandve S.R."/>
            <person name="Heier L."/>
            <person name="Spannagl M."/>
            <person name="Pfeifer M."/>
            <person name="Jakobsen K.S."/>
            <person name="Wulff B.B."/>
            <person name="Steuernagel B."/>
            <person name="Mayer K.F."/>
            <person name="Olsen O.A."/>
        </authorList>
    </citation>
    <scope>NUCLEOTIDE SEQUENCE [LARGE SCALE GENOMIC DNA]</scope>
    <source>
        <strain evidence="3">cv. AL8/78</strain>
    </source>
</reference>
<protein>
    <submittedName>
        <fullName evidence="2">Uncharacterized protein</fullName>
    </submittedName>
</protein>
<dbReference type="AlphaFoldDB" id="A0A453KHM9"/>